<proteinExistence type="predicted"/>
<dbReference type="Pfam" id="PF13977">
    <property type="entry name" value="TetR_C_6"/>
    <property type="match status" value="1"/>
</dbReference>
<dbReference type="AlphaFoldDB" id="X0X9B9"/>
<sequence length="98" mass="11489">RDKDLLDDHRKNLTFWRTLVTQLLTEAKEVGQLKADVDPASLASLFICAHEGLRHFRLVDPDSFQPERLFEVMRALWSEERSVELRRKGRSKASVQRK</sequence>
<evidence type="ECO:0000313" key="2">
    <source>
        <dbReference type="EMBL" id="GAG31992.1"/>
    </source>
</evidence>
<comment type="caution">
    <text evidence="2">The sequence shown here is derived from an EMBL/GenBank/DDBJ whole genome shotgun (WGS) entry which is preliminary data.</text>
</comment>
<feature type="domain" description="BetI-type transcriptional repressor C-terminal" evidence="1">
    <location>
        <begin position="1"/>
        <end position="75"/>
    </location>
</feature>
<gene>
    <name evidence="2" type="ORF">S01H1_66612</name>
</gene>
<dbReference type="Gene3D" id="1.10.357.10">
    <property type="entry name" value="Tetracycline Repressor, domain 2"/>
    <property type="match status" value="1"/>
</dbReference>
<evidence type="ECO:0000259" key="1">
    <source>
        <dbReference type="Pfam" id="PF13977"/>
    </source>
</evidence>
<dbReference type="InterPro" id="IPR036271">
    <property type="entry name" value="Tet_transcr_reg_TetR-rel_C_sf"/>
</dbReference>
<dbReference type="InterPro" id="IPR039538">
    <property type="entry name" value="BetI_C"/>
</dbReference>
<name>X0X9B9_9ZZZZ</name>
<dbReference type="SUPFAM" id="SSF48498">
    <property type="entry name" value="Tetracyclin repressor-like, C-terminal domain"/>
    <property type="match status" value="1"/>
</dbReference>
<feature type="non-terminal residue" evidence="2">
    <location>
        <position position="1"/>
    </location>
</feature>
<accession>X0X9B9</accession>
<reference evidence="2" key="1">
    <citation type="journal article" date="2014" name="Front. Microbiol.">
        <title>High frequency of phylogenetically diverse reductive dehalogenase-homologous genes in deep subseafloor sedimentary metagenomes.</title>
        <authorList>
            <person name="Kawai M."/>
            <person name="Futagami T."/>
            <person name="Toyoda A."/>
            <person name="Takaki Y."/>
            <person name="Nishi S."/>
            <person name="Hori S."/>
            <person name="Arai W."/>
            <person name="Tsubouchi T."/>
            <person name="Morono Y."/>
            <person name="Uchiyama I."/>
            <person name="Ito T."/>
            <person name="Fujiyama A."/>
            <person name="Inagaki F."/>
            <person name="Takami H."/>
        </authorList>
    </citation>
    <scope>NUCLEOTIDE SEQUENCE</scope>
    <source>
        <strain evidence="2">Expedition CK06-06</strain>
    </source>
</reference>
<protein>
    <recommendedName>
        <fullName evidence="1">BetI-type transcriptional repressor C-terminal domain-containing protein</fullName>
    </recommendedName>
</protein>
<organism evidence="2">
    <name type="scientific">marine sediment metagenome</name>
    <dbReference type="NCBI Taxonomy" id="412755"/>
    <lineage>
        <taxon>unclassified sequences</taxon>
        <taxon>metagenomes</taxon>
        <taxon>ecological metagenomes</taxon>
    </lineage>
</organism>
<dbReference type="EMBL" id="BARS01044053">
    <property type="protein sequence ID" value="GAG31992.1"/>
    <property type="molecule type" value="Genomic_DNA"/>
</dbReference>